<gene>
    <name evidence="2" type="ORF">PVAP13_6KG276706</name>
</gene>
<feature type="region of interest" description="Disordered" evidence="1">
    <location>
        <begin position="1"/>
        <end position="35"/>
    </location>
</feature>
<dbReference type="EMBL" id="CM029047">
    <property type="protein sequence ID" value="KAG2584134.1"/>
    <property type="molecule type" value="Genomic_DNA"/>
</dbReference>
<organism evidence="2 3">
    <name type="scientific">Panicum virgatum</name>
    <name type="common">Blackwell switchgrass</name>
    <dbReference type="NCBI Taxonomy" id="38727"/>
    <lineage>
        <taxon>Eukaryota</taxon>
        <taxon>Viridiplantae</taxon>
        <taxon>Streptophyta</taxon>
        <taxon>Embryophyta</taxon>
        <taxon>Tracheophyta</taxon>
        <taxon>Spermatophyta</taxon>
        <taxon>Magnoliopsida</taxon>
        <taxon>Liliopsida</taxon>
        <taxon>Poales</taxon>
        <taxon>Poaceae</taxon>
        <taxon>PACMAD clade</taxon>
        <taxon>Panicoideae</taxon>
        <taxon>Panicodae</taxon>
        <taxon>Paniceae</taxon>
        <taxon>Panicinae</taxon>
        <taxon>Panicum</taxon>
        <taxon>Panicum sect. Hiantes</taxon>
    </lineage>
</organism>
<evidence type="ECO:0000256" key="1">
    <source>
        <dbReference type="SAM" id="MobiDB-lite"/>
    </source>
</evidence>
<reference evidence="2" key="1">
    <citation type="submission" date="2020-05" db="EMBL/GenBank/DDBJ databases">
        <title>WGS assembly of Panicum virgatum.</title>
        <authorList>
            <person name="Lovell J.T."/>
            <person name="Jenkins J."/>
            <person name="Shu S."/>
            <person name="Juenger T.E."/>
            <person name="Schmutz J."/>
        </authorList>
    </citation>
    <scope>NUCLEOTIDE SEQUENCE</scope>
    <source>
        <strain evidence="2">AP13</strain>
    </source>
</reference>
<evidence type="ECO:0000313" key="3">
    <source>
        <dbReference type="Proteomes" id="UP000823388"/>
    </source>
</evidence>
<keyword evidence="3" id="KW-1185">Reference proteome</keyword>
<proteinExistence type="predicted"/>
<protein>
    <submittedName>
        <fullName evidence="2">Uncharacterized protein</fullName>
    </submittedName>
</protein>
<accession>A0A8T0RFD0</accession>
<dbReference type="AlphaFoldDB" id="A0A8T0RFD0"/>
<dbReference type="Proteomes" id="UP000823388">
    <property type="component" value="Chromosome 6K"/>
</dbReference>
<comment type="caution">
    <text evidence="2">The sequence shown here is derived from an EMBL/GenBank/DDBJ whole genome shotgun (WGS) entry which is preliminary data.</text>
</comment>
<evidence type="ECO:0000313" key="2">
    <source>
        <dbReference type="EMBL" id="KAG2584134.1"/>
    </source>
</evidence>
<sequence>MPTARAHVGFGDRRRRPRARVGQRGAADHRRPRHGGGLVVRMCNGLLCLCDNKKPGGEISPANPATGETLGIPPVPVSYLGTHGYCSWNEGAQLRVHPGGGAVRDPAPPVPRRAGDLTRGFNALQVFMLGEASWREARVRAQDARRGEVRSVRIGEPGTAAAYFKNGSYGAVESLQD</sequence>
<name>A0A8T0RFD0_PANVG</name>